<dbReference type="Gramene" id="KZN04051">
    <property type="protein sequence ID" value="KZN04051"/>
    <property type="gene ID" value="DCAR_004888"/>
</dbReference>
<reference evidence="1" key="2">
    <citation type="submission" date="2022-03" db="EMBL/GenBank/DDBJ databases">
        <title>Draft title - Genomic analysis of global carrot germplasm unveils the trajectory of domestication and the origin of high carotenoid orange carrot.</title>
        <authorList>
            <person name="Iorizzo M."/>
            <person name="Ellison S."/>
            <person name="Senalik D."/>
            <person name="Macko-Podgorni A."/>
            <person name="Grzebelus D."/>
            <person name="Bostan H."/>
            <person name="Rolling W."/>
            <person name="Curaba J."/>
            <person name="Simon P."/>
        </authorList>
    </citation>
    <scope>NUCLEOTIDE SEQUENCE</scope>
    <source>
        <tissue evidence="1">Leaf</tissue>
    </source>
</reference>
<organism evidence="1 2">
    <name type="scientific">Daucus carota subsp. sativus</name>
    <name type="common">Carrot</name>
    <dbReference type="NCBI Taxonomy" id="79200"/>
    <lineage>
        <taxon>Eukaryota</taxon>
        <taxon>Viridiplantae</taxon>
        <taxon>Streptophyta</taxon>
        <taxon>Embryophyta</taxon>
        <taxon>Tracheophyta</taxon>
        <taxon>Spermatophyta</taxon>
        <taxon>Magnoliopsida</taxon>
        <taxon>eudicotyledons</taxon>
        <taxon>Gunneridae</taxon>
        <taxon>Pentapetalae</taxon>
        <taxon>asterids</taxon>
        <taxon>campanulids</taxon>
        <taxon>Apiales</taxon>
        <taxon>Apiaceae</taxon>
        <taxon>Apioideae</taxon>
        <taxon>Scandiceae</taxon>
        <taxon>Daucinae</taxon>
        <taxon>Daucus</taxon>
        <taxon>Daucus sect. Daucus</taxon>
    </lineage>
</organism>
<evidence type="ECO:0000313" key="1">
    <source>
        <dbReference type="EMBL" id="WOG86208.1"/>
    </source>
</evidence>
<dbReference type="AlphaFoldDB" id="A0A166CLF0"/>
<dbReference type="PANTHER" id="PTHR36393:SF1">
    <property type="entry name" value="SULFATE ADENYLYLTRANSFERASE SUBUNIT"/>
    <property type="match status" value="1"/>
</dbReference>
<dbReference type="PANTHER" id="PTHR36393">
    <property type="entry name" value="SULFATE ADENYLYLTRANSFERASE SUBUNIT"/>
    <property type="match status" value="1"/>
</dbReference>
<name>A0A166CLF0_DAUCS</name>
<accession>A0A166CLF0</accession>
<dbReference type="OrthoDB" id="2017354at2759"/>
<reference evidence="1" key="1">
    <citation type="journal article" date="2016" name="Nat. Genet.">
        <title>A high-quality carrot genome assembly provides new insights into carotenoid accumulation and asterid genome evolution.</title>
        <authorList>
            <person name="Iorizzo M."/>
            <person name="Ellison S."/>
            <person name="Senalik D."/>
            <person name="Zeng P."/>
            <person name="Satapoomin P."/>
            <person name="Huang J."/>
            <person name="Bowman M."/>
            <person name="Iovene M."/>
            <person name="Sanseverino W."/>
            <person name="Cavagnaro P."/>
            <person name="Yildiz M."/>
            <person name="Macko-Podgorni A."/>
            <person name="Moranska E."/>
            <person name="Grzebelus E."/>
            <person name="Grzebelus D."/>
            <person name="Ashrafi H."/>
            <person name="Zheng Z."/>
            <person name="Cheng S."/>
            <person name="Spooner D."/>
            <person name="Van Deynze A."/>
            <person name="Simon P."/>
        </authorList>
    </citation>
    <scope>NUCLEOTIDE SEQUENCE</scope>
    <source>
        <tissue evidence="1">Leaf</tissue>
    </source>
</reference>
<dbReference type="KEGG" id="dcr:108205870"/>
<dbReference type="OMA" id="MGRQASK"/>
<proteinExistence type="predicted"/>
<keyword evidence="2" id="KW-1185">Reference proteome</keyword>
<evidence type="ECO:0000313" key="2">
    <source>
        <dbReference type="Proteomes" id="UP000077755"/>
    </source>
</evidence>
<sequence length="215" mass="23673">MQVVLNPNLRPPVQTPTLLVSSSAPVWSPPNRVKAPTRYPDSSRNKWALLQLSLKCTSRFSCFFSQNGSKQDQARKALESALGGKKTEFEKWNKEIKKRESAGGGGSSGGGGWFRWFGGSDDDHYWHEAQQISLTLFGIVAMYMIIAKGDVMLAVFFNALLTAIRATKNSFTFATTKILKTVSPSTLAKLESLPKEEVSAPVSAKESVLRKWASN</sequence>
<protein>
    <submittedName>
        <fullName evidence="1">Uncharacterized protein</fullName>
    </submittedName>
</protein>
<dbReference type="EMBL" id="CP093344">
    <property type="protein sequence ID" value="WOG86208.1"/>
    <property type="molecule type" value="Genomic_DNA"/>
</dbReference>
<dbReference type="Proteomes" id="UP000077755">
    <property type="component" value="Chromosome 2"/>
</dbReference>
<gene>
    <name evidence="1" type="ORF">DCAR_0205409</name>
</gene>